<feature type="region of interest" description="Disordered" evidence="8">
    <location>
        <begin position="658"/>
        <end position="680"/>
    </location>
</feature>
<dbReference type="PANTHER" id="PTHR31626:SF2">
    <property type="entry name" value="PROTEIN FAM171B"/>
    <property type="match status" value="1"/>
</dbReference>
<feature type="signal peptide" evidence="10">
    <location>
        <begin position="1"/>
        <end position="20"/>
    </location>
</feature>
<feature type="transmembrane region" description="Helical" evidence="9">
    <location>
        <begin position="345"/>
        <end position="369"/>
    </location>
</feature>
<feature type="region of interest" description="Disordered" evidence="8">
    <location>
        <begin position="693"/>
        <end position="792"/>
    </location>
</feature>
<evidence type="ECO:0000256" key="6">
    <source>
        <dbReference type="ARBA" id="ARBA00023136"/>
    </source>
</evidence>
<keyword evidence="6 9" id="KW-0472">Membrane</keyword>
<dbReference type="InterPro" id="IPR018890">
    <property type="entry name" value="FAM171"/>
</dbReference>
<feature type="domain" description="FAM171 N-terminal" evidence="11">
    <location>
        <begin position="76"/>
        <end position="321"/>
    </location>
</feature>
<comment type="similarity">
    <text evidence="2">Belongs to the FAM171 family.</text>
</comment>
<comment type="subcellular location">
    <subcellularLocation>
        <location evidence="1">Membrane</location>
        <topology evidence="1">Single-pass type I membrane protein</topology>
    </subcellularLocation>
</comment>
<evidence type="ECO:0000313" key="13">
    <source>
        <dbReference type="EMBL" id="KAL2088138.1"/>
    </source>
</evidence>
<keyword evidence="3 9" id="KW-0812">Transmembrane</keyword>
<comment type="caution">
    <text evidence="13">The sequence shown here is derived from an EMBL/GenBank/DDBJ whole genome shotgun (WGS) entry which is preliminary data.</text>
</comment>
<protein>
    <recommendedName>
        <fullName evidence="15">Protein FAM171B</fullName>
    </recommendedName>
</protein>
<evidence type="ECO:0000313" key="14">
    <source>
        <dbReference type="Proteomes" id="UP001591681"/>
    </source>
</evidence>
<feature type="compositionally biased region" description="Polar residues" evidence="8">
    <location>
        <begin position="555"/>
        <end position="571"/>
    </location>
</feature>
<evidence type="ECO:0000256" key="5">
    <source>
        <dbReference type="ARBA" id="ARBA00022989"/>
    </source>
</evidence>
<dbReference type="InterPro" id="IPR049175">
    <property type="entry name" value="FAM171_C"/>
</dbReference>
<dbReference type="PANTHER" id="PTHR31626">
    <property type="entry name" value="SUSHI DOMAIN-CONTAINING PROTEIN"/>
    <property type="match status" value="1"/>
</dbReference>
<dbReference type="EMBL" id="JBHFQA010000014">
    <property type="protein sequence ID" value="KAL2088138.1"/>
    <property type="molecule type" value="Genomic_DNA"/>
</dbReference>
<evidence type="ECO:0000256" key="7">
    <source>
        <dbReference type="ARBA" id="ARBA00023180"/>
    </source>
</evidence>
<dbReference type="Pfam" id="PF20771">
    <property type="entry name" value="FAM171A1-2-B_C"/>
    <property type="match status" value="1"/>
</dbReference>
<evidence type="ECO:0000256" key="1">
    <source>
        <dbReference type="ARBA" id="ARBA00004479"/>
    </source>
</evidence>
<keyword evidence="14" id="KW-1185">Reference proteome</keyword>
<accession>A0ABD1JLW1</accession>
<feature type="domain" description="FAM171 C-terminal" evidence="12">
    <location>
        <begin position="564"/>
        <end position="789"/>
    </location>
</feature>
<evidence type="ECO:0000259" key="11">
    <source>
        <dbReference type="Pfam" id="PF10577"/>
    </source>
</evidence>
<proteinExistence type="inferred from homology"/>
<feature type="chain" id="PRO_5044742442" description="Protein FAM171B" evidence="10">
    <location>
        <begin position="21"/>
        <end position="792"/>
    </location>
</feature>
<reference evidence="13 14" key="1">
    <citation type="submission" date="2024-09" db="EMBL/GenBank/DDBJ databases">
        <title>A chromosome-level genome assembly of Gray's grenadier anchovy, Coilia grayii.</title>
        <authorList>
            <person name="Fu Z."/>
        </authorList>
    </citation>
    <scope>NUCLEOTIDE SEQUENCE [LARGE SCALE GENOMIC DNA]</scope>
    <source>
        <strain evidence="13">G4</strain>
        <tissue evidence="13">Muscle</tissue>
    </source>
</reference>
<feature type="region of interest" description="Disordered" evidence="8">
    <location>
        <begin position="521"/>
        <end position="583"/>
    </location>
</feature>
<sequence length="792" mass="85428">MPELSAYLLVSLLLISFEDGNVNRAEGGLVPPGPTPLSEDNASPAVTDGSVSRQTPQPDEHQVLTSPVLTPAPPLALRVWVKDASSQRFLGGASVTVFVDGSRAVAAPTQGDGEVLMRVPYALGRSLSIVASLDGYLPRQMPWRTTKMPIFSSVTLALQPQTQGNIWLFEDSVLITRKTSEYTSQPSVQFPKSLLKLPDKTNISMVTAFLTVPPIDKDCHLCTTGLLSNRSGLKSLRLSPVARLSTQLLANGEELPVSGPIQITVPLTYSGHWRPSDSIPAWAFDRNTGVWLHKGLGTVRKDGNAFVWTYVASHLGDWLAAPLPPPNGYAGHGPPHPDSMSYHTYLLLGTLGATLLIAIGLLSLLLCHCRHASRGRARRRRSSSRVILQKDQTTSTSCDAGDEALYPHEERTFSLATMAQRNASTTPRHQANYNIYVEDVGGHPFKLYENVGDAAGSEGAKPPMPSVYVNSEEVARLREMSNQGRAAQGAGENAAFQDKLFHIYNQPVAIVPAPELFAGHPPLSSQADASGCRSATFPRNGAEHGAPSDRGLKDSFTQTLPKNATQDSGNEQPALEGAQSSTVNPGVWGRYSHLLESVSVPGTLNEAVGMRPFRSELQGISEQTLVELSKAKPSPHPPRAWFVSLDGKPAAQVRHSVIEIQGRRRPGSSNDTSLDSGVDMNEHQQPLLKVVEREGPSLPAMPRAGGPRGQEEPDLSSSEIGSPEDGSLRHTLGSSSAATAASSISEERDMGDTSSESRGTPPPRRPRKVREKGRPDKKSGRHIRDDRPQMKR</sequence>
<dbReference type="Proteomes" id="UP001591681">
    <property type="component" value="Unassembled WGS sequence"/>
</dbReference>
<dbReference type="GO" id="GO:0016020">
    <property type="term" value="C:membrane"/>
    <property type="evidence" value="ECO:0007669"/>
    <property type="project" value="UniProtKB-SubCell"/>
</dbReference>
<gene>
    <name evidence="13" type="ORF">ACEWY4_016966</name>
</gene>
<feature type="compositionally biased region" description="Polar residues" evidence="8">
    <location>
        <begin position="49"/>
        <end position="67"/>
    </location>
</feature>
<evidence type="ECO:0000256" key="4">
    <source>
        <dbReference type="ARBA" id="ARBA00022729"/>
    </source>
</evidence>
<feature type="compositionally biased region" description="Basic and acidic residues" evidence="8">
    <location>
        <begin position="772"/>
        <end position="792"/>
    </location>
</feature>
<keyword evidence="7" id="KW-0325">Glycoprotein</keyword>
<keyword evidence="4 10" id="KW-0732">Signal</keyword>
<feature type="compositionally biased region" description="Low complexity" evidence="8">
    <location>
        <begin position="734"/>
        <end position="744"/>
    </location>
</feature>
<evidence type="ECO:0000256" key="10">
    <source>
        <dbReference type="SAM" id="SignalP"/>
    </source>
</evidence>
<dbReference type="AlphaFoldDB" id="A0ABD1JLW1"/>
<evidence type="ECO:0000259" key="12">
    <source>
        <dbReference type="Pfam" id="PF20771"/>
    </source>
</evidence>
<evidence type="ECO:0000256" key="9">
    <source>
        <dbReference type="SAM" id="Phobius"/>
    </source>
</evidence>
<evidence type="ECO:0000256" key="8">
    <source>
        <dbReference type="SAM" id="MobiDB-lite"/>
    </source>
</evidence>
<organism evidence="13 14">
    <name type="scientific">Coilia grayii</name>
    <name type="common">Gray's grenadier anchovy</name>
    <dbReference type="NCBI Taxonomy" id="363190"/>
    <lineage>
        <taxon>Eukaryota</taxon>
        <taxon>Metazoa</taxon>
        <taxon>Chordata</taxon>
        <taxon>Craniata</taxon>
        <taxon>Vertebrata</taxon>
        <taxon>Euteleostomi</taxon>
        <taxon>Actinopterygii</taxon>
        <taxon>Neopterygii</taxon>
        <taxon>Teleostei</taxon>
        <taxon>Clupei</taxon>
        <taxon>Clupeiformes</taxon>
        <taxon>Clupeoidei</taxon>
        <taxon>Engraulidae</taxon>
        <taxon>Coilinae</taxon>
        <taxon>Coilia</taxon>
    </lineage>
</organism>
<feature type="region of interest" description="Disordered" evidence="8">
    <location>
        <begin position="26"/>
        <end position="67"/>
    </location>
</feature>
<evidence type="ECO:0008006" key="15">
    <source>
        <dbReference type="Google" id="ProtNLM"/>
    </source>
</evidence>
<keyword evidence="5 9" id="KW-1133">Transmembrane helix</keyword>
<dbReference type="InterPro" id="IPR048530">
    <property type="entry name" value="FAM171_N"/>
</dbReference>
<name>A0ABD1JLW1_9TELE</name>
<dbReference type="Pfam" id="PF10577">
    <property type="entry name" value="FAM171A1-2-B_N"/>
    <property type="match status" value="1"/>
</dbReference>
<evidence type="ECO:0000256" key="3">
    <source>
        <dbReference type="ARBA" id="ARBA00022692"/>
    </source>
</evidence>
<evidence type="ECO:0000256" key="2">
    <source>
        <dbReference type="ARBA" id="ARBA00006818"/>
    </source>
</evidence>